<keyword evidence="1" id="KW-0808">Transferase</keyword>
<dbReference type="PROSITE" id="PS00101">
    <property type="entry name" value="HEXAPEP_TRANSFERASES"/>
    <property type="match status" value="1"/>
</dbReference>
<evidence type="ECO:0000256" key="1">
    <source>
        <dbReference type="ARBA" id="ARBA00022679"/>
    </source>
</evidence>
<evidence type="ECO:0000313" key="3">
    <source>
        <dbReference type="EMBL" id="QJX81033.1"/>
    </source>
</evidence>
<keyword evidence="2" id="KW-0677">Repeat</keyword>
<dbReference type="InterPro" id="IPR001451">
    <property type="entry name" value="Hexapep"/>
</dbReference>
<gene>
    <name evidence="3" type="ORF">FDZ14_33510</name>
</gene>
<proteinExistence type="predicted"/>
<dbReference type="InterPro" id="IPR051159">
    <property type="entry name" value="Hexapeptide_acetyltransf"/>
</dbReference>
<dbReference type="PANTHER" id="PTHR23416">
    <property type="entry name" value="SIALIC ACID SYNTHASE-RELATED"/>
    <property type="match status" value="1"/>
</dbReference>
<dbReference type="Gene3D" id="2.160.10.10">
    <property type="entry name" value="Hexapeptide repeat proteins"/>
    <property type="match status" value="2"/>
</dbReference>
<dbReference type="RefSeq" id="WP_171779038.1">
    <property type="nucleotide sequence ID" value="NZ_CP045274.1"/>
</dbReference>
<dbReference type="SUPFAM" id="SSF51161">
    <property type="entry name" value="Trimeric LpxA-like enzymes"/>
    <property type="match status" value="2"/>
</dbReference>
<reference evidence="3 4" key="1">
    <citation type="submission" date="2019-10" db="EMBL/GenBank/DDBJ databases">
        <title>Complete genome sequences for adaption low water activity.</title>
        <authorList>
            <person name="Zhao L."/>
            <person name="Zhong J."/>
        </authorList>
    </citation>
    <scope>NUCLEOTIDE SEQUENCE [LARGE SCALE GENOMIC DNA]</scope>
    <source>
        <strain evidence="3 4">FDU301</strain>
        <plasmid evidence="4">pfdu301b</plasmid>
    </source>
</reference>
<evidence type="ECO:0000256" key="2">
    <source>
        <dbReference type="ARBA" id="ARBA00022737"/>
    </source>
</evidence>
<sequence>MSSSTMDTDVFVGFRSILQNAIVKKGVQIASNAKIGGEKLTTIEKYVWIGAGAVIKGGLNIGEGAIIGANTIVEKNVPPYSIMVGQPATKLKDRNIMNDSEPNFRNLINAFRRNFRDPILKNNLQKEIEDRYQKCVFNFIDADIDGNFPLHLGKNIIMIGKKISDSSGKLQIDGGITIGKNVSIGDSTIVEGGGKVIIGDNVRIGKNVHIISTSHDYNKLSLPMTLLPVIIEDDVTIEDGAKILGGVTISKGSLVKANSFVHKNNS</sequence>
<keyword evidence="3" id="KW-0614">Plasmid</keyword>
<dbReference type="GO" id="GO:0016740">
    <property type="term" value="F:transferase activity"/>
    <property type="evidence" value="ECO:0007669"/>
    <property type="project" value="UniProtKB-KW"/>
</dbReference>
<name>A0A6M6E1S8_PRIMG</name>
<protein>
    <submittedName>
        <fullName evidence="3">Uncharacterized protein</fullName>
    </submittedName>
</protein>
<dbReference type="InterPro" id="IPR011004">
    <property type="entry name" value="Trimer_LpxA-like_sf"/>
</dbReference>
<geneLocation type="plasmid" evidence="4">
    <name>pfdu301b</name>
</geneLocation>
<dbReference type="Pfam" id="PF14602">
    <property type="entry name" value="Hexapep_2"/>
    <property type="match status" value="2"/>
</dbReference>
<dbReference type="CDD" id="cd04647">
    <property type="entry name" value="LbH_MAT_like"/>
    <property type="match status" value="1"/>
</dbReference>
<evidence type="ECO:0000313" key="4">
    <source>
        <dbReference type="Proteomes" id="UP000501076"/>
    </source>
</evidence>
<dbReference type="InterPro" id="IPR018357">
    <property type="entry name" value="Hexapep_transf_CS"/>
</dbReference>
<dbReference type="PANTHER" id="PTHR23416:SF78">
    <property type="entry name" value="LIPOPOLYSACCHARIDE BIOSYNTHESIS O-ACETYL TRANSFERASE WBBJ-RELATED"/>
    <property type="match status" value="1"/>
</dbReference>
<dbReference type="AlphaFoldDB" id="A0A6M6E1S8"/>
<dbReference type="Pfam" id="PF00132">
    <property type="entry name" value="Hexapep"/>
    <property type="match status" value="1"/>
</dbReference>
<dbReference type="Proteomes" id="UP000501076">
    <property type="component" value="Plasmid pFDU301B"/>
</dbReference>
<dbReference type="EMBL" id="CP045274">
    <property type="protein sequence ID" value="QJX81033.1"/>
    <property type="molecule type" value="Genomic_DNA"/>
</dbReference>
<accession>A0A6M6E1S8</accession>
<organism evidence="3 4">
    <name type="scientific">Priestia megaterium</name>
    <name type="common">Bacillus megaterium</name>
    <dbReference type="NCBI Taxonomy" id="1404"/>
    <lineage>
        <taxon>Bacteria</taxon>
        <taxon>Bacillati</taxon>
        <taxon>Bacillota</taxon>
        <taxon>Bacilli</taxon>
        <taxon>Bacillales</taxon>
        <taxon>Bacillaceae</taxon>
        <taxon>Priestia</taxon>
    </lineage>
</organism>